<protein>
    <submittedName>
        <fullName evidence="2">LisH domain-containing protein ARMC9</fullName>
    </submittedName>
</protein>
<reference evidence="2" key="1">
    <citation type="submission" date="2022-07" db="EMBL/GenBank/DDBJ databases">
        <authorList>
            <person name="Trinca V."/>
            <person name="Uliana J.V.C."/>
            <person name="Torres T.T."/>
            <person name="Ward R.J."/>
            <person name="Monesi N."/>
        </authorList>
    </citation>
    <scope>NUCLEOTIDE SEQUENCE</scope>
    <source>
        <strain evidence="2">HSMRA1968</strain>
        <tissue evidence="2">Whole embryos</tissue>
    </source>
</reference>
<proteinExistence type="predicted"/>
<sequence>KIIAQFVNALVSFKLGRNYFNNRSIIRTLIWGEIGRDNIEKSTGDNLVGIMTKLSYSRFQCSDMIKNGLLSWLVKHMEEVEYSLSKYHLQCVTALLRNLLRGCNLDNLIPIEITKLIVLLGRYLDTENATAKSFIYDSLGILFQNEKIVKASKELNFQRIIEDHLT</sequence>
<accession>A0A9Q0NES9</accession>
<keyword evidence="3" id="KW-1185">Reference proteome</keyword>
<feature type="non-terminal residue" evidence="2">
    <location>
        <position position="166"/>
    </location>
</feature>
<dbReference type="PANTHER" id="PTHR14881">
    <property type="entry name" value="LISH DOMAIN-CONTAINING PROTEIN ARMC9"/>
    <property type="match status" value="1"/>
</dbReference>
<dbReference type="Pfam" id="PF21050">
    <property type="entry name" value="ARMC9_ARM"/>
    <property type="match status" value="1"/>
</dbReference>
<evidence type="ECO:0000313" key="3">
    <source>
        <dbReference type="Proteomes" id="UP001151699"/>
    </source>
</evidence>
<dbReference type="EMBL" id="WJQU01000001">
    <property type="protein sequence ID" value="KAJ6648883.1"/>
    <property type="molecule type" value="Genomic_DNA"/>
</dbReference>
<dbReference type="Proteomes" id="UP001151699">
    <property type="component" value="Chromosome A"/>
</dbReference>
<feature type="non-terminal residue" evidence="2">
    <location>
        <position position="1"/>
    </location>
</feature>
<feature type="domain" description="LisH" evidence="1">
    <location>
        <begin position="64"/>
        <end position="164"/>
    </location>
</feature>
<evidence type="ECO:0000259" key="1">
    <source>
        <dbReference type="Pfam" id="PF21050"/>
    </source>
</evidence>
<dbReference type="GO" id="GO:0097542">
    <property type="term" value="C:ciliary tip"/>
    <property type="evidence" value="ECO:0007669"/>
    <property type="project" value="TreeGrafter"/>
</dbReference>
<dbReference type="GO" id="GO:0036064">
    <property type="term" value="C:ciliary basal body"/>
    <property type="evidence" value="ECO:0007669"/>
    <property type="project" value="InterPro"/>
</dbReference>
<dbReference type="PANTHER" id="PTHR14881:SF4">
    <property type="entry name" value="LISH DOMAIN-CONTAINING PROTEIN ARMC9"/>
    <property type="match status" value="1"/>
</dbReference>
<comment type="caution">
    <text evidence="2">The sequence shown here is derived from an EMBL/GenBank/DDBJ whole genome shotgun (WGS) entry which is preliminary data.</text>
</comment>
<gene>
    <name evidence="2" type="primary">armc9</name>
    <name evidence="2" type="ORF">Bhyg_04115</name>
</gene>
<dbReference type="AlphaFoldDB" id="A0A9Q0NES9"/>
<dbReference type="InterPro" id="IPR048959">
    <property type="entry name" value="ARMC9_ARM_dom"/>
</dbReference>
<dbReference type="GO" id="GO:0060271">
    <property type="term" value="P:cilium assembly"/>
    <property type="evidence" value="ECO:0007669"/>
    <property type="project" value="InterPro"/>
</dbReference>
<dbReference type="OrthoDB" id="538223at2759"/>
<dbReference type="InterPro" id="IPR040369">
    <property type="entry name" value="ARMC9"/>
</dbReference>
<evidence type="ECO:0000313" key="2">
    <source>
        <dbReference type="EMBL" id="KAJ6648883.1"/>
    </source>
</evidence>
<dbReference type="GO" id="GO:0005814">
    <property type="term" value="C:centriole"/>
    <property type="evidence" value="ECO:0007669"/>
    <property type="project" value="TreeGrafter"/>
</dbReference>
<organism evidence="2 3">
    <name type="scientific">Pseudolycoriella hygida</name>
    <dbReference type="NCBI Taxonomy" id="35572"/>
    <lineage>
        <taxon>Eukaryota</taxon>
        <taxon>Metazoa</taxon>
        <taxon>Ecdysozoa</taxon>
        <taxon>Arthropoda</taxon>
        <taxon>Hexapoda</taxon>
        <taxon>Insecta</taxon>
        <taxon>Pterygota</taxon>
        <taxon>Neoptera</taxon>
        <taxon>Endopterygota</taxon>
        <taxon>Diptera</taxon>
        <taxon>Nematocera</taxon>
        <taxon>Sciaroidea</taxon>
        <taxon>Sciaridae</taxon>
        <taxon>Pseudolycoriella</taxon>
    </lineage>
</organism>
<name>A0A9Q0NES9_9DIPT</name>